<evidence type="ECO:0000256" key="8">
    <source>
        <dbReference type="ARBA" id="ARBA00023159"/>
    </source>
</evidence>
<keyword evidence="10" id="KW-0464">Manganese</keyword>
<evidence type="ECO:0000256" key="5">
    <source>
        <dbReference type="ARBA" id="ARBA00022491"/>
    </source>
</evidence>
<evidence type="ECO:0000313" key="13">
    <source>
        <dbReference type="EMBL" id="MCK0086817.1"/>
    </source>
</evidence>
<organism evidence="13 14">
    <name type="scientific">Clostridium symbiosum</name>
    <name type="common">Bacteroides symbiosus</name>
    <dbReference type="NCBI Taxonomy" id="1512"/>
    <lineage>
        <taxon>Bacteria</taxon>
        <taxon>Bacillati</taxon>
        <taxon>Bacillota</taxon>
        <taxon>Clostridia</taxon>
        <taxon>Lachnospirales</taxon>
        <taxon>Lachnospiraceae</taxon>
        <taxon>Otoolea</taxon>
    </lineage>
</organism>
<dbReference type="SUPFAM" id="SSF47979">
    <property type="entry name" value="Iron-dependent repressor protein, dimerization domain"/>
    <property type="match status" value="1"/>
</dbReference>
<dbReference type="GO" id="GO:0003677">
    <property type="term" value="F:DNA binding"/>
    <property type="evidence" value="ECO:0007669"/>
    <property type="project" value="UniProtKB-KW"/>
</dbReference>
<dbReference type="InterPro" id="IPR036388">
    <property type="entry name" value="WH-like_DNA-bd_sf"/>
</dbReference>
<dbReference type="Gene3D" id="1.10.10.10">
    <property type="entry name" value="Winged helix-like DNA-binding domain superfamily/Winged helix DNA-binding domain"/>
    <property type="match status" value="1"/>
</dbReference>
<dbReference type="PANTHER" id="PTHR33238:SF11">
    <property type="entry name" value="TRANSCRIPTIONAL REGULATOR MNTR"/>
    <property type="match status" value="1"/>
</dbReference>
<dbReference type="InterPro" id="IPR022687">
    <property type="entry name" value="HTH_DTXR"/>
</dbReference>
<proteinExistence type="inferred from homology"/>
<dbReference type="GO" id="GO:0046914">
    <property type="term" value="F:transition metal ion binding"/>
    <property type="evidence" value="ECO:0007669"/>
    <property type="project" value="InterPro"/>
</dbReference>
<evidence type="ECO:0000256" key="9">
    <source>
        <dbReference type="ARBA" id="ARBA00023163"/>
    </source>
</evidence>
<keyword evidence="5" id="KW-0678">Repressor</keyword>
<keyword evidence="7" id="KW-0238">DNA-binding</keyword>
<dbReference type="InterPro" id="IPR022689">
    <property type="entry name" value="Iron_dep_repressor"/>
</dbReference>
<sequence>MVTKVTGSFFGKMGEHMNQNDGFYTMKGYRLQSDSKMTSAMEDYLEMITRLSGQGGSVRVSELSRMLHVKASSATKMVQQLVQEGFVLAERYGDIALTERGRAMGNYLLYRHDVIHRFLCLLNHSEDELEQAEKIEHFLTCETVKNLDLLSQKIQR</sequence>
<evidence type="ECO:0000256" key="1">
    <source>
        <dbReference type="ARBA" id="ARBA00004496"/>
    </source>
</evidence>
<keyword evidence="4" id="KW-0963">Cytoplasm</keyword>
<dbReference type="Pfam" id="PF01325">
    <property type="entry name" value="Fe_dep_repress"/>
    <property type="match status" value="1"/>
</dbReference>
<dbReference type="PROSITE" id="PS50944">
    <property type="entry name" value="HTH_DTXR"/>
    <property type="match status" value="1"/>
</dbReference>
<comment type="caution">
    <text evidence="13">The sequence shown here is derived from an EMBL/GenBank/DDBJ whole genome shotgun (WGS) entry which is preliminary data.</text>
</comment>
<comment type="subunit">
    <text evidence="3">Homodimer.</text>
</comment>
<dbReference type="SMART" id="SM00529">
    <property type="entry name" value="HTH_DTXR"/>
    <property type="match status" value="1"/>
</dbReference>
<dbReference type="EMBL" id="JAINVB010000001">
    <property type="protein sequence ID" value="MCK0086817.1"/>
    <property type="molecule type" value="Genomic_DNA"/>
</dbReference>
<accession>A0AAW5F5R3</accession>
<comment type="similarity">
    <text evidence="2">Belongs to the DtxR/MntR family.</text>
</comment>
<dbReference type="AlphaFoldDB" id="A0AAW5F5R3"/>
<evidence type="ECO:0000256" key="11">
    <source>
        <dbReference type="ARBA" id="ARBA00032593"/>
    </source>
</evidence>
<keyword evidence="8" id="KW-0010">Activator</keyword>
<evidence type="ECO:0000256" key="10">
    <source>
        <dbReference type="ARBA" id="ARBA00023211"/>
    </source>
</evidence>
<dbReference type="PANTHER" id="PTHR33238">
    <property type="entry name" value="IRON (METAL) DEPENDENT REPRESSOR, DTXR FAMILY"/>
    <property type="match status" value="1"/>
</dbReference>
<evidence type="ECO:0000256" key="3">
    <source>
        <dbReference type="ARBA" id="ARBA00011738"/>
    </source>
</evidence>
<dbReference type="GO" id="GO:0046983">
    <property type="term" value="F:protein dimerization activity"/>
    <property type="evidence" value="ECO:0007669"/>
    <property type="project" value="InterPro"/>
</dbReference>
<evidence type="ECO:0000256" key="7">
    <source>
        <dbReference type="ARBA" id="ARBA00023125"/>
    </source>
</evidence>
<dbReference type="RefSeq" id="WP_003499314.1">
    <property type="nucleotide sequence ID" value="NZ_CABHNX010000264.1"/>
</dbReference>
<evidence type="ECO:0000256" key="6">
    <source>
        <dbReference type="ARBA" id="ARBA00023015"/>
    </source>
</evidence>
<dbReference type="InterPro" id="IPR050536">
    <property type="entry name" value="DtxR_MntR_Metal-Reg"/>
</dbReference>
<comment type="subcellular location">
    <subcellularLocation>
        <location evidence="1">Cytoplasm</location>
    </subcellularLocation>
</comment>
<reference evidence="13" key="1">
    <citation type="journal article" date="2022" name="Cell Host Microbe">
        <title>Colonization of the live biotherapeutic product VE303 and modulation of the microbiota and metabolites in healthy volunteers.</title>
        <authorList>
            <person name="Dsouza M."/>
            <person name="Menon R."/>
            <person name="Crossette E."/>
            <person name="Bhattarai S.K."/>
            <person name="Schneider J."/>
            <person name="Kim Y.G."/>
            <person name="Reddy S."/>
            <person name="Caballero S."/>
            <person name="Felix C."/>
            <person name="Cornacchione L."/>
            <person name="Hendrickson J."/>
            <person name="Watson A.R."/>
            <person name="Minot S.S."/>
            <person name="Greenfield N."/>
            <person name="Schopf L."/>
            <person name="Szabady R."/>
            <person name="Patarroyo J."/>
            <person name="Smith W."/>
            <person name="Harrison P."/>
            <person name="Kuijper E.J."/>
            <person name="Kelly C.P."/>
            <person name="Olle B."/>
            <person name="Bobilev D."/>
            <person name="Silber J.L."/>
            <person name="Bucci V."/>
            <person name="Roberts B."/>
            <person name="Faith J."/>
            <person name="Norman J.M."/>
        </authorList>
    </citation>
    <scope>NUCLEOTIDE SEQUENCE</scope>
    <source>
        <strain evidence="13">VE303-04</strain>
    </source>
</reference>
<dbReference type="InterPro" id="IPR036390">
    <property type="entry name" value="WH_DNA-bd_sf"/>
</dbReference>
<name>A0AAW5F5R3_CLOSY</name>
<dbReference type="SUPFAM" id="SSF46785">
    <property type="entry name" value="Winged helix' DNA-binding domain"/>
    <property type="match status" value="1"/>
</dbReference>
<keyword evidence="9" id="KW-0804">Transcription</keyword>
<dbReference type="GO" id="GO:0003700">
    <property type="term" value="F:DNA-binding transcription factor activity"/>
    <property type="evidence" value="ECO:0007669"/>
    <property type="project" value="InterPro"/>
</dbReference>
<evidence type="ECO:0000256" key="2">
    <source>
        <dbReference type="ARBA" id="ARBA00007871"/>
    </source>
</evidence>
<protein>
    <recommendedName>
        <fullName evidence="11">Manganese transport regulator</fullName>
    </recommendedName>
</protein>
<dbReference type="Proteomes" id="UP001203136">
    <property type="component" value="Unassembled WGS sequence"/>
</dbReference>
<evidence type="ECO:0000313" key="14">
    <source>
        <dbReference type="Proteomes" id="UP001203136"/>
    </source>
</evidence>
<dbReference type="Pfam" id="PF02742">
    <property type="entry name" value="Fe_dep_repr_C"/>
    <property type="match status" value="1"/>
</dbReference>
<dbReference type="Gene3D" id="1.10.60.10">
    <property type="entry name" value="Iron dependent repressor, metal binding and dimerisation domain"/>
    <property type="match status" value="1"/>
</dbReference>
<gene>
    <name evidence="13" type="ORF">K5I21_13215</name>
</gene>
<keyword evidence="6" id="KW-0805">Transcription regulation</keyword>
<evidence type="ECO:0000256" key="4">
    <source>
        <dbReference type="ARBA" id="ARBA00022490"/>
    </source>
</evidence>
<feature type="domain" description="HTH dtxR-type" evidence="12">
    <location>
        <begin position="37"/>
        <end position="98"/>
    </location>
</feature>
<dbReference type="GO" id="GO:0005737">
    <property type="term" value="C:cytoplasm"/>
    <property type="evidence" value="ECO:0007669"/>
    <property type="project" value="UniProtKB-SubCell"/>
</dbReference>
<dbReference type="InterPro" id="IPR001367">
    <property type="entry name" value="Fe_dep_repressor"/>
</dbReference>
<dbReference type="InterPro" id="IPR036421">
    <property type="entry name" value="Fe_dep_repressor_sf"/>
</dbReference>
<evidence type="ECO:0000259" key="12">
    <source>
        <dbReference type="PROSITE" id="PS50944"/>
    </source>
</evidence>